<dbReference type="Gene3D" id="1.20.1640.10">
    <property type="entry name" value="Multidrug efflux transporter AcrB transmembrane domain"/>
    <property type="match status" value="2"/>
</dbReference>
<dbReference type="SUPFAM" id="SSF82866">
    <property type="entry name" value="Multidrug efflux transporter AcrB transmembrane domain"/>
    <property type="match status" value="2"/>
</dbReference>
<dbReference type="Proteomes" id="UP000249248">
    <property type="component" value="Unassembled WGS sequence"/>
</dbReference>
<keyword evidence="5 8" id="KW-0812">Transmembrane</keyword>
<feature type="transmembrane region" description="Helical" evidence="8">
    <location>
        <begin position="453"/>
        <end position="471"/>
    </location>
</feature>
<dbReference type="PRINTS" id="PR00702">
    <property type="entry name" value="ACRIFLAVINRP"/>
</dbReference>
<gene>
    <name evidence="9" type="ORF">DNU06_10265</name>
</gene>
<feature type="transmembrane region" description="Helical" evidence="8">
    <location>
        <begin position="367"/>
        <end position="387"/>
    </location>
</feature>
<dbReference type="OrthoDB" id="9758757at2"/>
<feature type="transmembrane region" description="Helical" evidence="8">
    <location>
        <begin position="341"/>
        <end position="360"/>
    </location>
</feature>
<evidence type="ECO:0000256" key="1">
    <source>
        <dbReference type="ARBA" id="ARBA00004651"/>
    </source>
</evidence>
<dbReference type="Gene3D" id="3.30.70.1440">
    <property type="entry name" value="Multidrug efflux transporter AcrB pore domain"/>
    <property type="match status" value="1"/>
</dbReference>
<evidence type="ECO:0000256" key="7">
    <source>
        <dbReference type="ARBA" id="ARBA00023136"/>
    </source>
</evidence>
<evidence type="ECO:0000313" key="9">
    <source>
        <dbReference type="EMBL" id="PZE17118.1"/>
    </source>
</evidence>
<dbReference type="RefSeq" id="WP_111063242.1">
    <property type="nucleotide sequence ID" value="NZ_JBHUCU010000032.1"/>
</dbReference>
<evidence type="ECO:0000256" key="3">
    <source>
        <dbReference type="ARBA" id="ARBA00022448"/>
    </source>
</evidence>
<feature type="transmembrane region" description="Helical" evidence="8">
    <location>
        <begin position="977"/>
        <end position="996"/>
    </location>
</feature>
<dbReference type="SUPFAM" id="SSF82714">
    <property type="entry name" value="Multidrug efflux transporter AcrB TolC docking domain, DN and DC subdomains"/>
    <property type="match status" value="2"/>
</dbReference>
<dbReference type="EMBL" id="QKSB01000005">
    <property type="protein sequence ID" value="PZE17118.1"/>
    <property type="molecule type" value="Genomic_DNA"/>
</dbReference>
<reference evidence="9 10" key="1">
    <citation type="submission" date="2018-06" db="EMBL/GenBank/DDBJ databases">
        <title>The draft genome sequence of Crocinitomix sp. SM1701.</title>
        <authorList>
            <person name="Zhang X."/>
        </authorList>
    </citation>
    <scope>NUCLEOTIDE SEQUENCE [LARGE SCALE GENOMIC DNA]</scope>
    <source>
        <strain evidence="9 10">SM1701</strain>
    </source>
</reference>
<dbReference type="InterPro" id="IPR004763">
    <property type="entry name" value="CusA-like"/>
</dbReference>
<feature type="transmembrane region" description="Helical" evidence="8">
    <location>
        <begin position="542"/>
        <end position="559"/>
    </location>
</feature>
<evidence type="ECO:0000256" key="5">
    <source>
        <dbReference type="ARBA" id="ARBA00022692"/>
    </source>
</evidence>
<organism evidence="9 10">
    <name type="scientific">Putridiphycobacter roseus</name>
    <dbReference type="NCBI Taxonomy" id="2219161"/>
    <lineage>
        <taxon>Bacteria</taxon>
        <taxon>Pseudomonadati</taxon>
        <taxon>Bacteroidota</taxon>
        <taxon>Flavobacteriia</taxon>
        <taxon>Flavobacteriales</taxon>
        <taxon>Crocinitomicaceae</taxon>
        <taxon>Putridiphycobacter</taxon>
    </lineage>
</organism>
<dbReference type="GO" id="GO:0008324">
    <property type="term" value="F:monoatomic cation transmembrane transporter activity"/>
    <property type="evidence" value="ECO:0007669"/>
    <property type="project" value="InterPro"/>
</dbReference>
<dbReference type="InterPro" id="IPR001036">
    <property type="entry name" value="Acrflvin-R"/>
</dbReference>
<keyword evidence="6 8" id="KW-1133">Transmembrane helix</keyword>
<evidence type="ECO:0000256" key="2">
    <source>
        <dbReference type="ARBA" id="ARBA00010942"/>
    </source>
</evidence>
<keyword evidence="3" id="KW-0813">Transport</keyword>
<proteinExistence type="inferred from homology"/>
<keyword evidence="10" id="KW-1185">Reference proteome</keyword>
<dbReference type="GO" id="GO:0005886">
    <property type="term" value="C:plasma membrane"/>
    <property type="evidence" value="ECO:0007669"/>
    <property type="project" value="UniProtKB-SubCell"/>
</dbReference>
<evidence type="ECO:0000256" key="8">
    <source>
        <dbReference type="SAM" id="Phobius"/>
    </source>
</evidence>
<evidence type="ECO:0000313" key="10">
    <source>
        <dbReference type="Proteomes" id="UP000249248"/>
    </source>
</evidence>
<name>A0A2W1NR15_9FLAO</name>
<dbReference type="Gene3D" id="3.30.70.1430">
    <property type="entry name" value="Multidrug efflux transporter AcrB pore domain"/>
    <property type="match status" value="2"/>
</dbReference>
<dbReference type="PANTHER" id="PTHR32063">
    <property type="match status" value="1"/>
</dbReference>
<comment type="caution">
    <text evidence="9">The sequence shown here is derived from an EMBL/GenBank/DDBJ whole genome shotgun (WGS) entry which is preliminary data.</text>
</comment>
<feature type="transmembrane region" description="Helical" evidence="8">
    <location>
        <begin position="483"/>
        <end position="508"/>
    </location>
</feature>
<evidence type="ECO:0000256" key="4">
    <source>
        <dbReference type="ARBA" id="ARBA00022475"/>
    </source>
</evidence>
<accession>A0A2W1NR15</accession>
<dbReference type="Pfam" id="PF00873">
    <property type="entry name" value="ACR_tran"/>
    <property type="match status" value="1"/>
</dbReference>
<feature type="transmembrane region" description="Helical" evidence="8">
    <location>
        <begin position="393"/>
        <end position="417"/>
    </location>
</feature>
<protein>
    <submittedName>
        <fullName evidence="9">CusA/CzcA family heavy metal efflux RND transporter</fullName>
    </submittedName>
</protein>
<dbReference type="Gene3D" id="1.20.1600.10">
    <property type="entry name" value="Outer membrane efflux proteins (OEP)"/>
    <property type="match status" value="1"/>
</dbReference>
<dbReference type="PANTHER" id="PTHR32063:SF24">
    <property type="entry name" value="CATION EFFLUX SYSTEM (ACRB_ACRD_ACRF FAMILY)"/>
    <property type="match status" value="1"/>
</dbReference>
<dbReference type="GO" id="GO:0015562">
    <property type="term" value="F:efflux transmembrane transporter activity"/>
    <property type="evidence" value="ECO:0007669"/>
    <property type="project" value="InterPro"/>
</dbReference>
<comment type="subcellular location">
    <subcellularLocation>
        <location evidence="1">Cell membrane</location>
        <topology evidence="1">Multi-pass membrane protein</topology>
    </subcellularLocation>
</comment>
<sequence length="1441" mass="159479">MFEKIIHFSIQNKLIVLLLTAFIIGSGVYSLMNIPIGAVPDITNNQVQVITTSRNLATQDVEKFLTYPVELEMANLPNVKEIRSISKFGLSVVTIVFDDAIGTYLPRQLIAEKIKSAEEKIPSGFGSPFMGPVTTGLGEIYQYIIDVDPQHKAQYSIADLRTIQDWIVKRQLSGIPGVVEVNTWGGFLKQYQVAVDPKRLLSMNISITEVFTALENNNGIAGGGYIEKGNESYFIRGEGLVGSIEDIENIVVVTRSSSPIYIKDIAKVGFGAANRFGAITGNGEGEKVLGQVMMLKGADSKKVINAVKVRVEELKNSLPEGIRINAFLERSELIAKTTFTVSENLILGCLIVIFVVVLLLGNIRSGLVVASVIPLTLFFALTLMYIFGVDANLMSLGAIDFGIIIDGAVIIVEYIAFKITAERLAINKLPSIEKRAFIDRITFLGTSKMMRSAVFGQVIIIIVFIPILSLVNVEGKMFRPMALVFTFALIGAMFLCFTYVPVMASLFLKPSNPEKRNVSTRLVSFLGKTYKPIMVWALRKKATVLSAALLLLIMVFILFSKMGGEFVPTLDEGDLVIQPVLKTGTSLTKTVETTTQIEKILMKFPEVDQVVSRIGAAEVPTDPMSMEESDVIVKLKPKKEWVSAKSKDELTDKFKVALTDIAGIDYEFTQPIEMRFNELITGVRADLAIKIFGEDLDVLYQTALKIEKAISNVPGAADISVEKVAGLPQMSVEYDRNKIAKYGLNIADLNDVLTMGFAGKTAGSVFEGEKQFDLVVRFDEKDRKDISNIATTSIRLHDGNTLPFSEFAKISYTKGPAKISRDNTKRRIVIGVNVRNRDLQSVVEDVQKIINNNIEIPKGYTIAYGGQFENLRSAISRLWVAVPIALVLIFFLLYFAFKSVKEALMIYSAIPLSAVGGVLFLYLRGLPFSISAGVGFIALFGIAVLNGIVLIEQFKELKQEGITNVNRRIILGTQLRLRPVLLTASAAALGFLPMAISTNAGAEVQRPLATVVIGGLISATLLTLIVLPVLYAIFDKTKKTHQIGSSKTTILVLLLSVGLYSNAQNVEISLDSAIAYGIENNKRLQSSKYEVERNKILEGTAFTIEKTDIYYSFDQNNIAPNNVALNVFGISQSVKFPSFYVSQKGLLKQNTALAKTKYLLDEQYIKKEISKAYYTVSHWSKMVGNYKYLDSVYQKFAEAAMLKKQVGESSTLAVLLATSKSKEMHVSLYQSEMNFNKSLVQLNKWIQGDTTYTIAIDSLEDVGLLPFDSSKNPFLQYLNQSIALSEKQLTINKQNLLPDVKFEAFKGSNNGVSPNAYYGVQAGIAVPLFYGGDKSKIKASKTEVKIKQNDFEDYTTHMKSNYAALINELLAYKSGVDYYTDYGEVLYQETLRNANEMFNSGEIDYLQFISLLEHAINIKINYLQNNFFYNLTVIEANNITN</sequence>
<comment type="similarity">
    <text evidence="2">Belongs to the resistance-nodulation-cell division (RND) (TC 2.A.6) family.</text>
</comment>
<dbReference type="InterPro" id="IPR027463">
    <property type="entry name" value="AcrB_DN_DC_subdom"/>
</dbReference>
<feature type="transmembrane region" description="Helical" evidence="8">
    <location>
        <begin position="878"/>
        <end position="897"/>
    </location>
</feature>
<keyword evidence="4" id="KW-1003">Cell membrane</keyword>
<feature type="transmembrane region" description="Helical" evidence="8">
    <location>
        <begin position="929"/>
        <end position="951"/>
    </location>
</feature>
<keyword evidence="7 8" id="KW-0472">Membrane</keyword>
<dbReference type="Gene3D" id="3.30.70.1320">
    <property type="entry name" value="Multidrug efflux transporter AcrB pore domain like"/>
    <property type="match status" value="1"/>
</dbReference>
<dbReference type="SUPFAM" id="SSF82693">
    <property type="entry name" value="Multidrug efflux transporter AcrB pore domain, PN1, PN2, PC1 and PC2 subdomains"/>
    <property type="match status" value="3"/>
</dbReference>
<dbReference type="SUPFAM" id="SSF56954">
    <property type="entry name" value="Outer membrane efflux proteins (OEP)"/>
    <property type="match status" value="1"/>
</dbReference>
<dbReference type="GO" id="GO:0042910">
    <property type="term" value="F:xenobiotic transmembrane transporter activity"/>
    <property type="evidence" value="ECO:0007669"/>
    <property type="project" value="TreeGrafter"/>
</dbReference>
<feature type="transmembrane region" description="Helical" evidence="8">
    <location>
        <begin position="904"/>
        <end position="923"/>
    </location>
</feature>
<feature type="transmembrane region" description="Helical" evidence="8">
    <location>
        <begin position="1008"/>
        <end position="1034"/>
    </location>
</feature>
<evidence type="ECO:0000256" key="6">
    <source>
        <dbReference type="ARBA" id="ARBA00022989"/>
    </source>
</evidence>
<dbReference type="NCBIfam" id="TIGR00914">
    <property type="entry name" value="2A0601"/>
    <property type="match status" value="1"/>
</dbReference>
<dbReference type="Gene3D" id="3.30.2090.10">
    <property type="entry name" value="Multidrug efflux transporter AcrB TolC docking domain, DN and DC subdomains"/>
    <property type="match status" value="2"/>
</dbReference>